<dbReference type="Pfam" id="PF05685">
    <property type="entry name" value="Uma2"/>
    <property type="match status" value="1"/>
</dbReference>
<dbReference type="AlphaFoldDB" id="K9YRS0"/>
<dbReference type="InterPro" id="IPR011335">
    <property type="entry name" value="Restrct_endonuc-II-like"/>
</dbReference>
<dbReference type="InterPro" id="IPR012296">
    <property type="entry name" value="Nuclease_put_TT1808"/>
</dbReference>
<proteinExistence type="predicted"/>
<reference evidence="2" key="1">
    <citation type="submission" date="2012-04" db="EMBL/GenBank/DDBJ databases">
        <title>Finished genome of Dactylococcopsis salina PCC 8305.</title>
        <authorList>
            <consortium name="US DOE Joint Genome Institute"/>
            <person name="Gugger M."/>
            <person name="Coursin T."/>
            <person name="Rippka R."/>
            <person name="Tandeau De Marsac N."/>
            <person name="Huntemann M."/>
            <person name="Wei C.-L."/>
            <person name="Han J."/>
            <person name="Detter J.C."/>
            <person name="Han C."/>
            <person name="Tapia R."/>
            <person name="Daligault H."/>
            <person name="Chen A."/>
            <person name="Krypides N."/>
            <person name="Mavromatis K."/>
            <person name="Markowitz V."/>
            <person name="Szeto E."/>
            <person name="Ivanova N."/>
            <person name="Ovchinnikova G."/>
            <person name="Pagani I."/>
            <person name="Pati A."/>
            <person name="Goodwin L."/>
            <person name="Peters L."/>
            <person name="Pitluck S."/>
            <person name="Woyke T."/>
            <person name="Kerfeld C."/>
        </authorList>
    </citation>
    <scope>NUCLEOTIDE SEQUENCE [LARGE SCALE GENOMIC DNA]</scope>
    <source>
        <strain evidence="2">PCC 8305</strain>
    </source>
</reference>
<dbReference type="HOGENOM" id="CLU_098557_1_0_3"/>
<dbReference type="PANTHER" id="PTHR47152">
    <property type="entry name" value="SLR2084 PROTEIN-RELATED"/>
    <property type="match status" value="1"/>
</dbReference>
<sequence length="217" mass="25241">MDIARHTSIFKKQENLVVFTDLLHLPIDRDRASCADQILNLTGMAWEDYERLTEGDFGYRISYWHGIIKIVSPSRNHERIAEVINGLIKTYCRQFNLAYFPMGSMTLKNPPLAGKEPDHSFAFETDKSIPDLAVEVIYSSGNVADLEKYRDLEVKEVWFWRDHKITFYRLVDGNYQEIEESVCLPKLTADFLITFINRGLTETPLTIEQDFYNFLNG</sequence>
<dbReference type="Gene3D" id="3.90.1570.10">
    <property type="entry name" value="tt1808, chain A"/>
    <property type="match status" value="1"/>
</dbReference>
<name>K9YRS0_DACS8</name>
<dbReference type="RefSeq" id="WP_015228591.1">
    <property type="nucleotide sequence ID" value="NC_019780.1"/>
</dbReference>
<dbReference type="KEGG" id="dsl:Dacsa_0831"/>
<organism evidence="2 3">
    <name type="scientific">Dactylococcopsis salina (strain PCC 8305)</name>
    <name type="common">Myxobactron salinum</name>
    <dbReference type="NCBI Taxonomy" id="13035"/>
    <lineage>
        <taxon>Bacteria</taxon>
        <taxon>Bacillati</taxon>
        <taxon>Cyanobacteriota</taxon>
        <taxon>Cyanophyceae</taxon>
        <taxon>Nodosilineales</taxon>
        <taxon>Cymatolegaceae</taxon>
        <taxon>Dactylococcopsis</taxon>
    </lineage>
</organism>
<protein>
    <recommendedName>
        <fullName evidence="1">Putative restriction endonuclease domain-containing protein</fullName>
    </recommendedName>
</protein>
<dbReference type="CDD" id="cd06260">
    <property type="entry name" value="DUF820-like"/>
    <property type="match status" value="1"/>
</dbReference>
<feature type="domain" description="Putative restriction endonuclease" evidence="1">
    <location>
        <begin position="46"/>
        <end position="179"/>
    </location>
</feature>
<dbReference type="InterPro" id="IPR008538">
    <property type="entry name" value="Uma2"/>
</dbReference>
<evidence type="ECO:0000313" key="2">
    <source>
        <dbReference type="EMBL" id="AFZ49579.1"/>
    </source>
</evidence>
<keyword evidence="3" id="KW-1185">Reference proteome</keyword>
<dbReference type="SUPFAM" id="SSF52980">
    <property type="entry name" value="Restriction endonuclease-like"/>
    <property type="match status" value="1"/>
</dbReference>
<evidence type="ECO:0000313" key="3">
    <source>
        <dbReference type="Proteomes" id="UP000010482"/>
    </source>
</evidence>
<dbReference type="STRING" id="13035.Dacsa_0831"/>
<dbReference type="eggNOG" id="COG4636">
    <property type="taxonomic scope" value="Bacteria"/>
</dbReference>
<dbReference type="Proteomes" id="UP000010482">
    <property type="component" value="Chromosome"/>
</dbReference>
<accession>K9YRS0</accession>
<gene>
    <name evidence="2" type="ORF">Dacsa_0831</name>
</gene>
<evidence type="ECO:0000259" key="1">
    <source>
        <dbReference type="Pfam" id="PF05685"/>
    </source>
</evidence>
<dbReference type="EMBL" id="CP003944">
    <property type="protein sequence ID" value="AFZ49579.1"/>
    <property type="molecule type" value="Genomic_DNA"/>
</dbReference>